<keyword evidence="1" id="KW-0812">Transmembrane</keyword>
<sequence length="101" mass="11983">MQCIRAYGCLYCNVCCFIYQALFLRLKILRVQGLKKPNAECCLYKYVLMSNSRKFSKNLQIFLFHLQFVRVCCVTHAYIVHLVSAVVQLMTKNTFFYIEYL</sequence>
<protein>
    <submittedName>
        <fullName evidence="2">Uncharacterized protein</fullName>
    </submittedName>
</protein>
<feature type="transmembrane region" description="Helical" evidence="1">
    <location>
        <begin position="62"/>
        <end position="87"/>
    </location>
</feature>
<name>A0A6G5AHS0_RHIMP</name>
<reference evidence="2" key="1">
    <citation type="submission" date="2020-03" db="EMBL/GenBank/DDBJ databases">
        <title>A transcriptome and proteome of the tick Rhipicephalus microplus shaped by the genetic composition of its hosts and developmental stage.</title>
        <authorList>
            <person name="Garcia G.R."/>
            <person name="Ribeiro J.M.C."/>
            <person name="Maruyama S.R."/>
            <person name="Gardinasse L.G."/>
            <person name="Nelson K."/>
            <person name="Ferreira B.R."/>
            <person name="Andrade T.G."/>
            <person name="Santos I.K.F.M."/>
        </authorList>
    </citation>
    <scope>NUCLEOTIDE SEQUENCE</scope>
    <source>
        <strain evidence="2">NSGR</strain>
        <tissue evidence="2">Salivary glands</tissue>
    </source>
</reference>
<dbReference type="EMBL" id="GIKN01007457">
    <property type="protein sequence ID" value="NIE49730.1"/>
    <property type="molecule type" value="Transcribed_RNA"/>
</dbReference>
<proteinExistence type="predicted"/>
<evidence type="ECO:0000313" key="2">
    <source>
        <dbReference type="EMBL" id="NIE49730.1"/>
    </source>
</evidence>
<evidence type="ECO:0000256" key="1">
    <source>
        <dbReference type="SAM" id="Phobius"/>
    </source>
</evidence>
<keyword evidence="1" id="KW-0472">Membrane</keyword>
<keyword evidence="1" id="KW-1133">Transmembrane helix</keyword>
<feature type="transmembrane region" description="Helical" evidence="1">
    <location>
        <begin position="6"/>
        <end position="26"/>
    </location>
</feature>
<accession>A0A6G5AHS0</accession>
<organism evidence="2">
    <name type="scientific">Rhipicephalus microplus</name>
    <name type="common">Cattle tick</name>
    <name type="synonym">Boophilus microplus</name>
    <dbReference type="NCBI Taxonomy" id="6941"/>
    <lineage>
        <taxon>Eukaryota</taxon>
        <taxon>Metazoa</taxon>
        <taxon>Ecdysozoa</taxon>
        <taxon>Arthropoda</taxon>
        <taxon>Chelicerata</taxon>
        <taxon>Arachnida</taxon>
        <taxon>Acari</taxon>
        <taxon>Parasitiformes</taxon>
        <taxon>Ixodida</taxon>
        <taxon>Ixodoidea</taxon>
        <taxon>Ixodidae</taxon>
        <taxon>Rhipicephalinae</taxon>
        <taxon>Rhipicephalus</taxon>
        <taxon>Boophilus</taxon>
    </lineage>
</organism>
<dbReference type="AlphaFoldDB" id="A0A6G5AHS0"/>